<dbReference type="RefSeq" id="WP_130432228.1">
    <property type="nucleotide sequence ID" value="NZ_SGXF01000001.1"/>
</dbReference>
<dbReference type="GO" id="GO:0016301">
    <property type="term" value="F:kinase activity"/>
    <property type="evidence" value="ECO:0007669"/>
    <property type="project" value="UniProtKB-KW"/>
</dbReference>
<dbReference type="InterPro" id="IPR050187">
    <property type="entry name" value="Lipid_Phosphate_FormReg"/>
</dbReference>
<evidence type="ECO:0000256" key="8">
    <source>
        <dbReference type="ARBA" id="ARBA00023264"/>
    </source>
</evidence>
<dbReference type="Proteomes" id="UP000292927">
    <property type="component" value="Unassembled WGS sequence"/>
</dbReference>
<dbReference type="EMBL" id="SGXF01000001">
    <property type="protein sequence ID" value="RZT02126.1"/>
    <property type="molecule type" value="Genomic_DNA"/>
</dbReference>
<evidence type="ECO:0000313" key="11">
    <source>
        <dbReference type="Proteomes" id="UP000292927"/>
    </source>
</evidence>
<keyword evidence="11" id="KW-1185">Reference proteome</keyword>
<organism evidence="10 11">
    <name type="scientific">Cuneatibacter caecimuris</name>
    <dbReference type="NCBI Taxonomy" id="1796618"/>
    <lineage>
        <taxon>Bacteria</taxon>
        <taxon>Bacillati</taxon>
        <taxon>Bacillota</taxon>
        <taxon>Clostridia</taxon>
        <taxon>Lachnospirales</taxon>
        <taxon>Lachnospiraceae</taxon>
        <taxon>Cuneatibacter</taxon>
    </lineage>
</organism>
<keyword evidence="4" id="KW-0547">Nucleotide-binding</keyword>
<keyword evidence="7" id="KW-0443">Lipid metabolism</keyword>
<dbReference type="GO" id="GO:0008654">
    <property type="term" value="P:phospholipid biosynthetic process"/>
    <property type="evidence" value="ECO:0007669"/>
    <property type="project" value="UniProtKB-KW"/>
</dbReference>
<feature type="domain" description="DAGKc" evidence="9">
    <location>
        <begin position="1"/>
        <end position="135"/>
    </location>
</feature>
<dbReference type="Pfam" id="PF00781">
    <property type="entry name" value="DAGK_cat"/>
    <property type="match status" value="1"/>
</dbReference>
<dbReference type="Pfam" id="PF19279">
    <property type="entry name" value="YegS_C"/>
    <property type="match status" value="1"/>
</dbReference>
<dbReference type="Gene3D" id="3.40.50.10330">
    <property type="entry name" value="Probable inorganic polyphosphate/atp-NAD kinase, domain 1"/>
    <property type="match status" value="1"/>
</dbReference>
<dbReference type="InterPro" id="IPR001206">
    <property type="entry name" value="Diacylglycerol_kinase_cat_dom"/>
</dbReference>
<evidence type="ECO:0000256" key="5">
    <source>
        <dbReference type="ARBA" id="ARBA00022777"/>
    </source>
</evidence>
<keyword evidence="8" id="KW-1208">Phospholipid metabolism</keyword>
<evidence type="ECO:0000256" key="6">
    <source>
        <dbReference type="ARBA" id="ARBA00022840"/>
    </source>
</evidence>
<dbReference type="GO" id="GO:0005524">
    <property type="term" value="F:ATP binding"/>
    <property type="evidence" value="ECO:0007669"/>
    <property type="project" value="UniProtKB-KW"/>
</dbReference>
<comment type="cofactor">
    <cofactor evidence="1">
        <name>Mg(2+)</name>
        <dbReference type="ChEBI" id="CHEBI:18420"/>
    </cofactor>
</comment>
<keyword evidence="7" id="KW-0444">Lipid biosynthesis</keyword>
<keyword evidence="5 10" id="KW-0418">Kinase</keyword>
<sequence length="312" mass="34576">MLEFIVNPNSRCGRGRKIWNQVEQKLKEQGVEYGLHMTSAPGDAEGFARQLTGCRGEEGRKPCIIAVLGGDGTLNEVIQGLTLKQPVTIGYIQCGSGNDFARGMKLESNPMKMLERILHPKHYRVVDYGIAATGLYPAAYRRFAVSAGIGWDAAICHNLLDSAAKRFLNKVHMGKLAYFVIGLKQWALAKPAQGTLVLDGARKIKLKNMLFLSAHNLKYEGGGFMFGPKADPEDGLLELCVMENMSKLKMVPAVLSAKFGRHGIFRGVHFYRCREARVHMDRPLAVHADGESCGHQQDFAVTCQKKKLRFIV</sequence>
<reference evidence="10 11" key="1">
    <citation type="submission" date="2019-02" db="EMBL/GenBank/DDBJ databases">
        <title>Genomic Encyclopedia of Type Strains, Phase IV (KMG-IV): sequencing the most valuable type-strain genomes for metagenomic binning, comparative biology and taxonomic classification.</title>
        <authorList>
            <person name="Goeker M."/>
        </authorList>
    </citation>
    <scope>NUCLEOTIDE SEQUENCE [LARGE SCALE GENOMIC DNA]</scope>
    <source>
        <strain evidence="10 11">DSM 29486</strain>
    </source>
</reference>
<name>A0A4Q7PPB8_9FIRM</name>
<accession>A0A4Q7PPB8</accession>
<keyword evidence="7" id="KW-0594">Phospholipid biosynthesis</keyword>
<evidence type="ECO:0000256" key="3">
    <source>
        <dbReference type="ARBA" id="ARBA00022679"/>
    </source>
</evidence>
<evidence type="ECO:0000256" key="7">
    <source>
        <dbReference type="ARBA" id="ARBA00023209"/>
    </source>
</evidence>
<evidence type="ECO:0000313" key="10">
    <source>
        <dbReference type="EMBL" id="RZT02126.1"/>
    </source>
</evidence>
<proteinExistence type="inferred from homology"/>
<evidence type="ECO:0000256" key="2">
    <source>
        <dbReference type="ARBA" id="ARBA00005983"/>
    </source>
</evidence>
<comment type="caution">
    <text evidence="10">The sequence shown here is derived from an EMBL/GenBank/DDBJ whole genome shotgun (WGS) entry which is preliminary data.</text>
</comment>
<evidence type="ECO:0000259" key="9">
    <source>
        <dbReference type="PROSITE" id="PS50146"/>
    </source>
</evidence>
<dbReference type="InterPro" id="IPR016064">
    <property type="entry name" value="NAD/diacylglycerol_kinase_sf"/>
</dbReference>
<dbReference type="AlphaFoldDB" id="A0A4Q7PPB8"/>
<evidence type="ECO:0000256" key="4">
    <source>
        <dbReference type="ARBA" id="ARBA00022741"/>
    </source>
</evidence>
<dbReference type="PANTHER" id="PTHR12358">
    <property type="entry name" value="SPHINGOSINE KINASE"/>
    <property type="match status" value="1"/>
</dbReference>
<keyword evidence="3" id="KW-0808">Transferase</keyword>
<protein>
    <submittedName>
        <fullName evidence="10">YegS/Rv2252/BmrU family lipid kinase</fullName>
    </submittedName>
</protein>
<dbReference type="Gene3D" id="2.60.200.40">
    <property type="match status" value="1"/>
</dbReference>
<gene>
    <name evidence="10" type="ORF">EV209_0232</name>
</gene>
<dbReference type="OrthoDB" id="9786026at2"/>
<dbReference type="PANTHER" id="PTHR12358:SF54">
    <property type="entry name" value="SPHINGOSINE KINASE RELATED PROTEIN"/>
    <property type="match status" value="1"/>
</dbReference>
<keyword evidence="6" id="KW-0067">ATP-binding</keyword>
<dbReference type="PROSITE" id="PS50146">
    <property type="entry name" value="DAGK"/>
    <property type="match status" value="1"/>
</dbReference>
<comment type="similarity">
    <text evidence="2">Belongs to the diacylglycerol/lipid kinase family.</text>
</comment>
<evidence type="ECO:0000256" key="1">
    <source>
        <dbReference type="ARBA" id="ARBA00001946"/>
    </source>
</evidence>
<dbReference type="SUPFAM" id="SSF111331">
    <property type="entry name" value="NAD kinase/diacylglycerol kinase-like"/>
    <property type="match status" value="1"/>
</dbReference>
<dbReference type="InterPro" id="IPR017438">
    <property type="entry name" value="ATP-NAD_kinase_N"/>
</dbReference>
<dbReference type="InterPro" id="IPR045540">
    <property type="entry name" value="YegS/DAGK_C"/>
</dbReference>